<accession>A0A4Y2FDV3</accession>
<dbReference type="AlphaFoldDB" id="A0A4Y2FDV3"/>
<reference evidence="1 2" key="1">
    <citation type="journal article" date="2019" name="Sci. Rep.">
        <title>Orb-weaving spider Araneus ventricosus genome elucidates the spidroin gene catalogue.</title>
        <authorList>
            <person name="Kono N."/>
            <person name="Nakamura H."/>
            <person name="Ohtoshi R."/>
            <person name="Moran D.A.P."/>
            <person name="Shinohara A."/>
            <person name="Yoshida Y."/>
            <person name="Fujiwara M."/>
            <person name="Mori M."/>
            <person name="Tomita M."/>
            <person name="Arakawa K."/>
        </authorList>
    </citation>
    <scope>NUCLEOTIDE SEQUENCE [LARGE SCALE GENOMIC DNA]</scope>
</reference>
<evidence type="ECO:0000313" key="2">
    <source>
        <dbReference type="Proteomes" id="UP000499080"/>
    </source>
</evidence>
<organism evidence="1 2">
    <name type="scientific">Araneus ventricosus</name>
    <name type="common">Orbweaver spider</name>
    <name type="synonym">Epeira ventricosa</name>
    <dbReference type="NCBI Taxonomy" id="182803"/>
    <lineage>
        <taxon>Eukaryota</taxon>
        <taxon>Metazoa</taxon>
        <taxon>Ecdysozoa</taxon>
        <taxon>Arthropoda</taxon>
        <taxon>Chelicerata</taxon>
        <taxon>Arachnida</taxon>
        <taxon>Araneae</taxon>
        <taxon>Araneomorphae</taxon>
        <taxon>Entelegynae</taxon>
        <taxon>Araneoidea</taxon>
        <taxon>Araneidae</taxon>
        <taxon>Araneus</taxon>
    </lineage>
</organism>
<sequence>MFYRGTTCLQRWALRAQPPLLYPQGKREPAHIYACFSYVNSRCTPNSIKQFFAGFRLHCLLSLTSRSKSKPLFSSSLHTLNILAHVIFRSSSLLKQQQNSSFLLPYHSLLFGAPMSDRKNTA</sequence>
<evidence type="ECO:0000313" key="1">
    <source>
        <dbReference type="EMBL" id="GBM38479.1"/>
    </source>
</evidence>
<dbReference type="Proteomes" id="UP000499080">
    <property type="component" value="Unassembled WGS sequence"/>
</dbReference>
<proteinExistence type="predicted"/>
<gene>
    <name evidence="1" type="ORF">AVEN_24576_1</name>
</gene>
<comment type="caution">
    <text evidence="1">The sequence shown here is derived from an EMBL/GenBank/DDBJ whole genome shotgun (WGS) entry which is preliminary data.</text>
</comment>
<keyword evidence="2" id="KW-1185">Reference proteome</keyword>
<name>A0A4Y2FDV3_ARAVE</name>
<protein>
    <submittedName>
        <fullName evidence="1">Uncharacterized protein</fullName>
    </submittedName>
</protein>
<dbReference type="EMBL" id="BGPR01000870">
    <property type="protein sequence ID" value="GBM38479.1"/>
    <property type="molecule type" value="Genomic_DNA"/>
</dbReference>